<protein>
    <submittedName>
        <fullName evidence="2">Uncharacterized protein</fullName>
    </submittedName>
</protein>
<evidence type="ECO:0000256" key="1">
    <source>
        <dbReference type="SAM" id="MobiDB-lite"/>
    </source>
</evidence>
<gene>
    <name evidence="2" type="ORF">PEV8663_03634</name>
</gene>
<dbReference type="RefSeq" id="WP_097806087.1">
    <property type="nucleotide sequence ID" value="NZ_FXYH01000015.1"/>
</dbReference>
<sequence>MKTETRNIVGATAPDSSRIIADHLLSGILARELTAAYLTALLRARCTDAADQGAALGRLFVWLVGLEEDLLAAERTFASDLAFVFLGAGGLQAATPCQSAFGGDDSLLCRTPTARMVPNLARRDCHVMPDFPDPVVLLRWSPRPPSPRRRRRRMLDEPKDIMANG</sequence>
<keyword evidence="3" id="KW-1185">Reference proteome</keyword>
<name>A0A238KY87_9RHOB</name>
<proteinExistence type="predicted"/>
<dbReference type="Proteomes" id="UP000220836">
    <property type="component" value="Unassembled WGS sequence"/>
</dbReference>
<dbReference type="EMBL" id="FXYH01000015">
    <property type="protein sequence ID" value="SMX47749.1"/>
    <property type="molecule type" value="Genomic_DNA"/>
</dbReference>
<feature type="compositionally biased region" description="Basic and acidic residues" evidence="1">
    <location>
        <begin position="154"/>
        <end position="165"/>
    </location>
</feature>
<feature type="region of interest" description="Disordered" evidence="1">
    <location>
        <begin position="142"/>
        <end position="165"/>
    </location>
</feature>
<accession>A0A238KY87</accession>
<dbReference type="AlphaFoldDB" id="A0A238KY87"/>
<evidence type="ECO:0000313" key="2">
    <source>
        <dbReference type="EMBL" id="SMX47749.1"/>
    </source>
</evidence>
<evidence type="ECO:0000313" key="3">
    <source>
        <dbReference type="Proteomes" id="UP000220836"/>
    </source>
</evidence>
<reference evidence="2 3" key="1">
    <citation type="submission" date="2017-05" db="EMBL/GenBank/DDBJ databases">
        <authorList>
            <person name="Song R."/>
            <person name="Chenine A.L."/>
            <person name="Ruprecht R.M."/>
        </authorList>
    </citation>
    <scope>NUCLEOTIDE SEQUENCE [LARGE SCALE GENOMIC DNA]</scope>
    <source>
        <strain evidence="2 3">CECT 8663</strain>
    </source>
</reference>
<organism evidence="2 3">
    <name type="scientific">Pelagimonas varians</name>
    <dbReference type="NCBI Taxonomy" id="696760"/>
    <lineage>
        <taxon>Bacteria</taxon>
        <taxon>Pseudomonadati</taxon>
        <taxon>Pseudomonadota</taxon>
        <taxon>Alphaproteobacteria</taxon>
        <taxon>Rhodobacterales</taxon>
        <taxon>Roseobacteraceae</taxon>
        <taxon>Pelagimonas</taxon>
    </lineage>
</organism>